<dbReference type="Proteomes" id="UP000475862">
    <property type="component" value="Unassembled WGS sequence"/>
</dbReference>
<reference evidence="2 3" key="1">
    <citation type="submission" date="2019-08" db="EMBL/GenBank/DDBJ databases">
        <title>The genome of the soybean aphid Biotype 1, its phylome, world population structure and adaptation to the North American continent.</title>
        <authorList>
            <person name="Giordano R."/>
            <person name="Donthu R.K."/>
            <person name="Hernandez A.G."/>
            <person name="Wright C.L."/>
            <person name="Zimin A.V."/>
        </authorList>
    </citation>
    <scope>NUCLEOTIDE SEQUENCE [LARGE SCALE GENOMIC DNA]</scope>
    <source>
        <tissue evidence="2">Whole aphids</tissue>
    </source>
</reference>
<name>A0A6G0T1E0_APHGL</name>
<dbReference type="AlphaFoldDB" id="A0A6G0T1E0"/>
<evidence type="ECO:0000256" key="1">
    <source>
        <dbReference type="SAM" id="SignalP"/>
    </source>
</evidence>
<protein>
    <submittedName>
        <fullName evidence="2">Uncharacterized protein</fullName>
    </submittedName>
</protein>
<evidence type="ECO:0000313" key="2">
    <source>
        <dbReference type="EMBL" id="KAE9524399.1"/>
    </source>
</evidence>
<dbReference type="EMBL" id="VYZN01000069">
    <property type="protein sequence ID" value="KAE9524399.1"/>
    <property type="molecule type" value="Genomic_DNA"/>
</dbReference>
<proteinExistence type="predicted"/>
<evidence type="ECO:0000313" key="3">
    <source>
        <dbReference type="Proteomes" id="UP000475862"/>
    </source>
</evidence>
<keyword evidence="3" id="KW-1185">Reference proteome</keyword>
<accession>A0A6G0T1E0</accession>
<organism evidence="2 3">
    <name type="scientific">Aphis glycines</name>
    <name type="common">Soybean aphid</name>
    <dbReference type="NCBI Taxonomy" id="307491"/>
    <lineage>
        <taxon>Eukaryota</taxon>
        <taxon>Metazoa</taxon>
        <taxon>Ecdysozoa</taxon>
        <taxon>Arthropoda</taxon>
        <taxon>Hexapoda</taxon>
        <taxon>Insecta</taxon>
        <taxon>Pterygota</taxon>
        <taxon>Neoptera</taxon>
        <taxon>Paraneoptera</taxon>
        <taxon>Hemiptera</taxon>
        <taxon>Sternorrhyncha</taxon>
        <taxon>Aphidomorpha</taxon>
        <taxon>Aphidoidea</taxon>
        <taxon>Aphididae</taxon>
        <taxon>Aphidini</taxon>
        <taxon>Aphis</taxon>
        <taxon>Aphis</taxon>
    </lineage>
</organism>
<feature type="chain" id="PRO_5026349022" evidence="1">
    <location>
        <begin position="26"/>
        <end position="272"/>
    </location>
</feature>
<gene>
    <name evidence="2" type="ORF">AGLY_015236</name>
</gene>
<comment type="caution">
    <text evidence="2">The sequence shown here is derived from an EMBL/GenBank/DDBJ whole genome shotgun (WGS) entry which is preliminary data.</text>
</comment>
<feature type="signal peptide" evidence="1">
    <location>
        <begin position="1"/>
        <end position="25"/>
    </location>
</feature>
<sequence>MNQNSPQKSLLDLSLLAILLRQCLPRLLNQHLLLPYKRLCEPQNAQFSELNESLGPNESKTSNLKTVVVIPPWLTLFLAFSMRSLNVSVVLETSLFVVLKNLLLLGKPSDQGPRPFKSKEIAYKLVSDYNTNIRATHTDNMHCPISITRDRTPNEREVIRLVYGDLENCKKNGESDLISERVHKRFLSYAVFILNIDHQLYELLSVRTFFNISTLAFRRVGADLFYITSLPEGSIDAPDYLCSISFVFSYISIEITHYTLFHFTVLITPLII</sequence>
<keyword evidence="1" id="KW-0732">Signal</keyword>